<proteinExistence type="predicted"/>
<dbReference type="PANTHER" id="PTHR47738:SF3">
    <property type="entry name" value="PHOSPHOTRANSFERASE SYSTEM MANNITOL_FRUCTOSE-SPECIFIC IIA DOMAIN CONTAINING PROTEIN"/>
    <property type="match status" value="1"/>
</dbReference>
<dbReference type="InterPro" id="IPR016152">
    <property type="entry name" value="PTrfase/Anion_transptr"/>
</dbReference>
<dbReference type="CDD" id="cd00211">
    <property type="entry name" value="PTS_IIA_fru"/>
    <property type="match status" value="1"/>
</dbReference>
<dbReference type="PROSITE" id="PS51094">
    <property type="entry name" value="PTS_EIIA_TYPE_2"/>
    <property type="match status" value="1"/>
</dbReference>
<protein>
    <submittedName>
        <fullName evidence="2">PTS system, galactitol-specific IIA component</fullName>
    </submittedName>
</protein>
<dbReference type="InterPro" id="IPR002178">
    <property type="entry name" value="PTS_EIIA_type-2_dom"/>
</dbReference>
<dbReference type="SUPFAM" id="SSF55804">
    <property type="entry name" value="Phoshotransferase/anion transport protein"/>
    <property type="match status" value="1"/>
</dbReference>
<dbReference type="Pfam" id="PF00359">
    <property type="entry name" value="PTS_EIIA_2"/>
    <property type="match status" value="1"/>
</dbReference>
<dbReference type="Proteomes" id="UP000199095">
    <property type="component" value="Unassembled WGS sequence"/>
</dbReference>
<evidence type="ECO:0000313" key="2">
    <source>
        <dbReference type="EMBL" id="SET54211.1"/>
    </source>
</evidence>
<sequence>MGLMRMSKIVFDESVILLDVEAETKEEVLETVAQNLLDKGLVKESFVPAIIDREKEFATGLPTAGVSVAIPHTDVEHVNQKTISVALLKEPVDFVIMGDDSQTTPVQIVFMLAMDESHSQLSLLQKLMQVFQNEETLKYLISQHKKTAIKNFLEEKLELLALEGGEK</sequence>
<dbReference type="AlphaFoldDB" id="A0A1I0F7Z4"/>
<organism evidence="2 3">
    <name type="scientific">Salinibacillus kushneri</name>
    <dbReference type="NCBI Taxonomy" id="237682"/>
    <lineage>
        <taxon>Bacteria</taxon>
        <taxon>Bacillati</taxon>
        <taxon>Bacillota</taxon>
        <taxon>Bacilli</taxon>
        <taxon>Bacillales</taxon>
        <taxon>Bacillaceae</taxon>
        <taxon>Salinibacillus</taxon>
    </lineage>
</organism>
<gene>
    <name evidence="2" type="ORF">SAMN05421676_105238</name>
</gene>
<name>A0A1I0F7Z4_9BACI</name>
<dbReference type="Gene3D" id="3.40.930.10">
    <property type="entry name" value="Mannitol-specific EII, Chain A"/>
    <property type="match status" value="1"/>
</dbReference>
<dbReference type="InterPro" id="IPR051541">
    <property type="entry name" value="PTS_SugarTrans_NitroReg"/>
</dbReference>
<evidence type="ECO:0000313" key="3">
    <source>
        <dbReference type="Proteomes" id="UP000199095"/>
    </source>
</evidence>
<dbReference type="EMBL" id="FOHJ01000005">
    <property type="protein sequence ID" value="SET54211.1"/>
    <property type="molecule type" value="Genomic_DNA"/>
</dbReference>
<dbReference type="PANTHER" id="PTHR47738">
    <property type="entry name" value="PTS SYSTEM FRUCTOSE-LIKE EIIA COMPONENT-RELATED"/>
    <property type="match status" value="1"/>
</dbReference>
<evidence type="ECO:0000259" key="1">
    <source>
        <dbReference type="PROSITE" id="PS51094"/>
    </source>
</evidence>
<feature type="domain" description="PTS EIIA type-2" evidence="1">
    <location>
        <begin position="9"/>
        <end position="156"/>
    </location>
</feature>
<dbReference type="STRING" id="237682.SAMN05421676_105238"/>
<accession>A0A1I0F7Z4</accession>
<reference evidence="3" key="1">
    <citation type="submission" date="2016-10" db="EMBL/GenBank/DDBJ databases">
        <authorList>
            <person name="Varghese N."/>
            <person name="Submissions S."/>
        </authorList>
    </citation>
    <scope>NUCLEOTIDE SEQUENCE [LARGE SCALE GENOMIC DNA]</scope>
    <source>
        <strain evidence="3">CGMCC 1.3566</strain>
    </source>
</reference>
<keyword evidence="3" id="KW-1185">Reference proteome</keyword>